<evidence type="ECO:0000256" key="2">
    <source>
        <dbReference type="ARBA" id="ARBA00022614"/>
    </source>
</evidence>
<comment type="subcellular location">
    <subcellularLocation>
        <location evidence="1">Cell projection</location>
        <location evidence="1">Cilium</location>
    </subcellularLocation>
</comment>
<evidence type="ECO:0000256" key="3">
    <source>
        <dbReference type="ARBA" id="ARBA00022737"/>
    </source>
</evidence>
<comment type="caution">
    <text evidence="8">The sequence shown here is derived from an EMBL/GenBank/DDBJ whole genome shotgun (WGS) entry which is preliminary data.</text>
</comment>
<feature type="compositionally biased region" description="Basic and acidic residues" evidence="6">
    <location>
        <begin position="162"/>
        <end position="175"/>
    </location>
</feature>
<dbReference type="EMBL" id="JAQMWT010000615">
    <property type="protein sequence ID" value="KAJ8598932.1"/>
    <property type="molecule type" value="Genomic_DNA"/>
</dbReference>
<feature type="compositionally biased region" description="Low complexity" evidence="6">
    <location>
        <begin position="641"/>
        <end position="653"/>
    </location>
</feature>
<dbReference type="GO" id="GO:0005634">
    <property type="term" value="C:nucleus"/>
    <property type="evidence" value="ECO:0007669"/>
    <property type="project" value="UniProtKB-SubCell"/>
</dbReference>
<feature type="compositionally biased region" description="Basic and acidic residues" evidence="6">
    <location>
        <begin position="751"/>
        <end position="761"/>
    </location>
</feature>
<dbReference type="SMART" id="SM00365">
    <property type="entry name" value="LRR_SD22"/>
    <property type="match status" value="5"/>
</dbReference>
<sequence>MAPLGGQREHGAVSLIRASIRAATTTQQRGPGAPLSQQGTALPHRRHSSSRVAALPTSEPRIELKAQSMPLYAEPAPQVTKPPKKAPPPPTKPVVASKLIPGPSRRDPVVRPTGLSRVPRDEPSVPKSSVLRASQPRRESATPKQQQQQQPRPSTANASLGSDRKRDEPPPDEPRGCPNTPRQKRLPSPTEPDVSVDRGTSRAGQLTPRQAPTSSSGGPRRQQQVSSASTNPPAAREQSVVAVASSAAAEKSKEQATTGKEHADIAVSSDGVYFAQYKGQPDALVVYRSAEERCANPERLNLDRRHLTVCPILKSEERVRLLNYQNNYIEEIRHLSHLPNLIFLDLYNNCIERLSKDMEHVPTLRVLMLGKNRIKQIAHLEKLSKLDVLDLHSNAISKIEQLESLTELRVLNLAGNKLTVLEELSSLQSLTELNVRRNQIEKAHDLDALSALQRVFLSNNRISTFSDVACLFRVRYLMELSMDGNPVASDDPRAYRRQVVERIPTLKHLDLKRITDSERRAVALEAHKEDERKREVERREMEESERRKAEEQRQQAIEAAEREWLAHSMKAAAAAAAAASSSSSKNDDDDDDVSASSSKQASRAKQRAAPTRSESPGDASLSKLNQQQQQRSSSTWRCVDKAAAFDGRASADAGTIRALPSSPRPSSSRQPKKEALATTLPNSTQRPTSHDGALADLLLGLPASPRPPADDENQRPPTSGRRRRSRSNSGSKPSERPSTAGPGDLVVEASEPSHNDDDKAKAAAATTTTKKSKARRASPGYYEVDTTKDLERCLQIYGEAWECLENAKIVGAATALVCRFVSIDRAVERLRPHAKLFAKLRSAVFSDNAIHTLRQVAALASVLALVPTLVDLRIESNPVCSLVLLRPFVACVSANNLETFNAQPIPDSERLEARGHLGPLCAALSLADNKLSARHNNNNNNNNNKDEDRRGTRSLARKVVDRAVALALAHDAKRRAFRQAWPEAIASLVDECLDSATIVQRFFEHEPVW</sequence>
<gene>
    <name evidence="8" type="ORF">CTAYLR_009842</name>
</gene>
<feature type="compositionally biased region" description="Low complexity" evidence="6">
    <location>
        <begin position="691"/>
        <end position="701"/>
    </location>
</feature>
<dbReference type="InterPro" id="IPR050576">
    <property type="entry name" value="Cilia_flagella_integrity"/>
</dbReference>
<evidence type="ECO:0000256" key="4">
    <source>
        <dbReference type="ARBA" id="ARBA00023069"/>
    </source>
</evidence>
<feature type="compositionally biased region" description="Low complexity" evidence="6">
    <location>
        <begin position="620"/>
        <end position="634"/>
    </location>
</feature>
<feature type="region of interest" description="Disordered" evidence="6">
    <location>
        <begin position="932"/>
        <end position="952"/>
    </location>
</feature>
<dbReference type="Gene3D" id="3.80.10.10">
    <property type="entry name" value="Ribonuclease Inhibitor"/>
    <property type="match status" value="2"/>
</dbReference>
<feature type="compositionally biased region" description="Polar residues" evidence="6">
    <location>
        <begin position="23"/>
        <end position="40"/>
    </location>
</feature>
<name>A0AAD7XF34_9STRA</name>
<feature type="compositionally biased region" description="Low complexity" evidence="6">
    <location>
        <begin position="234"/>
        <end position="249"/>
    </location>
</feature>
<dbReference type="InterPro" id="IPR003603">
    <property type="entry name" value="U2A'_phosphoprotein32A_C"/>
</dbReference>
<feature type="region of interest" description="Disordered" evidence="6">
    <location>
        <begin position="23"/>
        <end position="262"/>
    </location>
</feature>
<accession>A0AAD7XF34</accession>
<dbReference type="AlphaFoldDB" id="A0AAD7XF34"/>
<dbReference type="SMART" id="SM00446">
    <property type="entry name" value="LRRcap"/>
    <property type="match status" value="2"/>
</dbReference>
<dbReference type="SUPFAM" id="SSF52058">
    <property type="entry name" value="L domain-like"/>
    <property type="match status" value="1"/>
</dbReference>
<keyword evidence="3" id="KW-0677">Repeat</keyword>
<organism evidence="8 9">
    <name type="scientific">Chrysophaeum taylorii</name>
    <dbReference type="NCBI Taxonomy" id="2483200"/>
    <lineage>
        <taxon>Eukaryota</taxon>
        <taxon>Sar</taxon>
        <taxon>Stramenopiles</taxon>
        <taxon>Ochrophyta</taxon>
        <taxon>Pelagophyceae</taxon>
        <taxon>Pelagomonadales</taxon>
        <taxon>Pelagomonadaceae</taxon>
        <taxon>Chrysophaeum</taxon>
    </lineage>
</organism>
<dbReference type="InterPro" id="IPR003591">
    <property type="entry name" value="Leu-rich_rpt_typical-subtyp"/>
</dbReference>
<feature type="compositionally biased region" description="Polar residues" evidence="6">
    <location>
        <begin position="151"/>
        <end position="160"/>
    </location>
</feature>
<feature type="compositionally biased region" description="Polar residues" evidence="6">
    <location>
        <begin position="202"/>
        <end position="232"/>
    </location>
</feature>
<feature type="compositionally biased region" description="Low complexity" evidence="6">
    <location>
        <begin position="594"/>
        <end position="609"/>
    </location>
</feature>
<feature type="region of interest" description="Disordered" evidence="6">
    <location>
        <begin position="527"/>
        <end position="555"/>
    </location>
</feature>
<evidence type="ECO:0000259" key="7">
    <source>
        <dbReference type="SMART" id="SM00446"/>
    </source>
</evidence>
<evidence type="ECO:0000256" key="6">
    <source>
        <dbReference type="SAM" id="MobiDB-lite"/>
    </source>
</evidence>
<feature type="compositionally biased region" description="Basic and acidic residues" evidence="6">
    <location>
        <begin position="250"/>
        <end position="262"/>
    </location>
</feature>
<proteinExistence type="predicted"/>
<dbReference type="Pfam" id="PF14580">
    <property type="entry name" value="LRR_9"/>
    <property type="match status" value="1"/>
</dbReference>
<feature type="domain" description="U2A'/phosphoprotein 32 family A C-terminal" evidence="7">
    <location>
        <begin position="492"/>
        <end position="510"/>
    </location>
</feature>
<protein>
    <recommendedName>
        <fullName evidence="7">U2A'/phosphoprotein 32 family A C-terminal domain-containing protein</fullName>
    </recommendedName>
</protein>
<dbReference type="InterPro" id="IPR001611">
    <property type="entry name" value="Leu-rich_rpt"/>
</dbReference>
<evidence type="ECO:0000256" key="1">
    <source>
        <dbReference type="ARBA" id="ARBA00004138"/>
    </source>
</evidence>
<feature type="compositionally biased region" description="Low complexity" evidence="6">
    <location>
        <begin position="660"/>
        <end position="669"/>
    </location>
</feature>
<keyword evidence="4" id="KW-0969">Cilium</keyword>
<dbReference type="SMART" id="SM00369">
    <property type="entry name" value="LRR_TYP"/>
    <property type="match status" value="4"/>
</dbReference>
<keyword evidence="9" id="KW-1185">Reference proteome</keyword>
<dbReference type="PROSITE" id="PS51450">
    <property type="entry name" value="LRR"/>
    <property type="match status" value="4"/>
</dbReference>
<dbReference type="PANTHER" id="PTHR45973">
    <property type="entry name" value="PROTEIN PHOSPHATASE 1 REGULATORY SUBUNIT SDS22-RELATED"/>
    <property type="match status" value="1"/>
</dbReference>
<reference evidence="8" key="1">
    <citation type="submission" date="2023-01" db="EMBL/GenBank/DDBJ databases">
        <title>Metagenome sequencing of chrysophaentin producing Chrysophaeum taylorii.</title>
        <authorList>
            <person name="Davison J."/>
            <person name="Bewley C."/>
        </authorList>
    </citation>
    <scope>NUCLEOTIDE SEQUENCE</scope>
    <source>
        <strain evidence="8">NIES-1699</strain>
    </source>
</reference>
<dbReference type="Proteomes" id="UP001230188">
    <property type="component" value="Unassembled WGS sequence"/>
</dbReference>
<feature type="region of interest" description="Disordered" evidence="6">
    <location>
        <begin position="577"/>
        <end position="777"/>
    </location>
</feature>
<evidence type="ECO:0000313" key="9">
    <source>
        <dbReference type="Proteomes" id="UP001230188"/>
    </source>
</evidence>
<dbReference type="PANTHER" id="PTHR45973:SF9">
    <property type="entry name" value="LEUCINE-RICH REPEAT-CONTAINING PROTEIN 46"/>
    <property type="match status" value="1"/>
</dbReference>
<dbReference type="InterPro" id="IPR032675">
    <property type="entry name" value="LRR_dom_sf"/>
</dbReference>
<evidence type="ECO:0000256" key="5">
    <source>
        <dbReference type="ARBA" id="ARBA00023273"/>
    </source>
</evidence>
<keyword evidence="5" id="KW-0966">Cell projection</keyword>
<feature type="domain" description="U2A'/phosphoprotein 32 family A C-terminal" evidence="7">
    <location>
        <begin position="325"/>
        <end position="345"/>
    </location>
</feature>
<keyword evidence="2" id="KW-0433">Leucine-rich repeat</keyword>
<evidence type="ECO:0000313" key="8">
    <source>
        <dbReference type="EMBL" id="KAJ8598932.1"/>
    </source>
</evidence>